<name>A0A5C7DPK3_9BACT</name>
<comment type="caution">
    <text evidence="2">The sequence shown here is derived from an EMBL/GenBank/DDBJ whole genome shotgun (WGS) entry which is preliminary data.</text>
</comment>
<feature type="domain" description="Autotransporter" evidence="1">
    <location>
        <begin position="864"/>
        <end position="1137"/>
    </location>
</feature>
<gene>
    <name evidence="2" type="ORF">FPD38_06570</name>
</gene>
<dbReference type="EMBL" id="VOWJ01000031">
    <property type="protein sequence ID" value="TXE86305.1"/>
    <property type="molecule type" value="Genomic_DNA"/>
</dbReference>
<proteinExistence type="predicted"/>
<dbReference type="InterPro" id="IPR005546">
    <property type="entry name" value="Autotransporte_beta"/>
</dbReference>
<dbReference type="PROSITE" id="PS51208">
    <property type="entry name" value="AUTOTRANSPORTER"/>
    <property type="match status" value="1"/>
</dbReference>
<accession>A0A5C7DPK3</accession>
<dbReference type="RefSeq" id="WP_147555925.1">
    <property type="nucleotide sequence ID" value="NZ_VOWJ01000031.1"/>
</dbReference>
<reference evidence="2 3" key="1">
    <citation type="submission" date="2019-07" db="EMBL/GenBank/DDBJ databases">
        <title>Rapid identification of Enteric Bacteria from Whole Genome Sequences (WGS) using Average Nucleotide Identity (ANI).</title>
        <authorList>
            <person name="Lane C."/>
        </authorList>
    </citation>
    <scope>NUCLEOTIDE SEQUENCE [LARGE SCALE GENOMIC DNA]</scope>
    <source>
        <strain evidence="2 3">2016D-0084</strain>
    </source>
</reference>
<dbReference type="Gene3D" id="2.40.128.130">
    <property type="entry name" value="Autotransporter beta-domain"/>
    <property type="match status" value="1"/>
</dbReference>
<dbReference type="AlphaFoldDB" id="A0A5C7DPK3"/>
<evidence type="ECO:0000313" key="2">
    <source>
        <dbReference type="EMBL" id="TXE86305.1"/>
    </source>
</evidence>
<dbReference type="SUPFAM" id="SSF103515">
    <property type="entry name" value="Autotransporter"/>
    <property type="match status" value="1"/>
</dbReference>
<evidence type="ECO:0000259" key="1">
    <source>
        <dbReference type="PROSITE" id="PS51208"/>
    </source>
</evidence>
<dbReference type="InterPro" id="IPR036709">
    <property type="entry name" value="Autotransporte_beta_dom_sf"/>
</dbReference>
<organism evidence="2 3">
    <name type="scientific">Campylobacter volucris</name>
    <dbReference type="NCBI Taxonomy" id="1031542"/>
    <lineage>
        <taxon>Bacteria</taxon>
        <taxon>Pseudomonadati</taxon>
        <taxon>Campylobacterota</taxon>
        <taxon>Epsilonproteobacteria</taxon>
        <taxon>Campylobacterales</taxon>
        <taxon>Campylobacteraceae</taxon>
        <taxon>Campylobacter</taxon>
    </lineage>
</organism>
<dbReference type="Proteomes" id="UP000321629">
    <property type="component" value="Unassembled WGS sequence"/>
</dbReference>
<protein>
    <recommendedName>
        <fullName evidence="1">Autotransporter domain-containing protein</fullName>
    </recommendedName>
</protein>
<sequence length="1137" mass="118970">MEISKYNTSRNITGNGCSNNTNCTINNEIKNTITINNGGGTLTIEDSGNVNVNVNKKPAISVSDSNSTIINKGSIVGKEQGISYSGSDHTLNNQGFIQSNGAHNAVDLWQSTIVNLNNSGTIHNNGSNAGIKLNANNNKNKSTIKNLTNSGVISSNKGYGILVDRGHIDTLNNSGTIISKESKDAIFINNDSFIKTLSNSGTIGGNQGILVDGKIETLKNSGVISGNKIENTAGVSLQKNGAIINTLINSGTINGYFGVMVGLGSNSIINTLDNKKLIQGEDNGINIWSGTIVNLNNSGTIKGNKNNGIEVGSGNGKRGTVNTLNNTGSIIGDKFGILVGYGSKIGTLENNSVIIGNKANGIEFADSGVSASLATEIDCIKNAGTILGNKYGISISNSNKGKEFKIGKIDISGLVAGGTAGFYIGDNQKLTEDITISGTLAGGTAGIINKGTLGNTDGSGGIKLDNGGVITALNSTKARINHNGPAILNAGSGVIYGNTDLKNNSKLIGGIVNQENGQVIGNILVQSGSSITGGIVNNDNGIVTGSIKVQGKNSSIEGGITNAGNGKLNGSIEVSDGAQVDNIINTGSGTISGSVSVGEGSKVESVVNSGEGTISGSITNNGNLGSITNSGNISGNIENNNGNIEINNDGKLNGAIQVGANAGNTSISNGSNGNIGGGITNNSNANVNISNQGMVKPDSNGNHITNNGSGSVVVEDWIVKPNENGSINGAISVGGNGSGSTSIDKVTIDTSDKNFDASKPINPDSIINNNTTGSGGFVSVGNVASNNNLLDYAYNPITGEYMAKAQVSQGMASVLAQTLINTYIMRSFFLDSVIDEASKEVYKHAREEFNAIKGHKDLKTFKANEDGYYHGFVLPYFSSNNIKLLGTNHYSTGNTKGVLAGFHTIKDIGMLGAYIGTEEAKMNTQDYFSLKMQTIYAGLKYDKMLFQDNQKDVFFKSQTKVAYTQNDMEKYIDKGAKKANGDTDTYGYGASVGAGINFYLANSIINPKFNLAYEGGIIKAFSMSGEAALNHERYYENKLNLFSSTASISWMKQWHPQISTSLEAGTRINFNPEVNSKVNFASLKSSETLDLPRTYQYLGASLVFALEKDLTMSFNYNGIFANNANSHTGYMQFDFKF</sequence>
<dbReference type="SMART" id="SM00869">
    <property type="entry name" value="Autotransporter"/>
    <property type="match status" value="1"/>
</dbReference>
<evidence type="ECO:0000313" key="3">
    <source>
        <dbReference type="Proteomes" id="UP000321629"/>
    </source>
</evidence>